<sequence length="166" mass="18025">MNNEELKNNENENKNQEVSENNGENKPSENEKQTDEKKGANYSVNLAILGGVVGAGIGLLANPETSKKVMKNLGESELIKTAGKEFRKTAQELLAGQAQNSVKQLASGYISKIEEGLLSPKKGKGGTSGETSGESQSLEEIKEENKNLNERLQKMEKMLSDLVDSK</sequence>
<keyword evidence="2" id="KW-1133">Transmembrane helix</keyword>
<comment type="caution">
    <text evidence="3">The sequence shown here is derived from an EMBL/GenBank/DDBJ whole genome shotgun (WGS) entry which is preliminary data.</text>
</comment>
<keyword evidence="2" id="KW-0812">Transmembrane</keyword>
<feature type="compositionally biased region" description="Basic and acidic residues" evidence="1">
    <location>
        <begin position="26"/>
        <end position="39"/>
    </location>
</feature>
<accession>A0ABS2QKH9</accession>
<evidence type="ECO:0000313" key="4">
    <source>
        <dbReference type="Proteomes" id="UP000823486"/>
    </source>
</evidence>
<dbReference type="Proteomes" id="UP000823486">
    <property type="component" value="Unassembled WGS sequence"/>
</dbReference>
<reference evidence="3 4" key="1">
    <citation type="submission" date="2021-01" db="EMBL/GenBank/DDBJ databases">
        <title>Genomic Encyclopedia of Type Strains, Phase IV (KMG-IV): sequencing the most valuable type-strain genomes for metagenomic binning, comparative biology and taxonomic classification.</title>
        <authorList>
            <person name="Goeker M."/>
        </authorList>
    </citation>
    <scope>NUCLEOTIDE SEQUENCE [LARGE SCALE GENOMIC DNA]</scope>
    <source>
        <strain evidence="3 4">DSM 105482</strain>
    </source>
</reference>
<feature type="compositionally biased region" description="Basic and acidic residues" evidence="1">
    <location>
        <begin position="1"/>
        <end position="17"/>
    </location>
</feature>
<proteinExistence type="predicted"/>
<feature type="transmembrane region" description="Helical" evidence="2">
    <location>
        <begin position="42"/>
        <end position="61"/>
    </location>
</feature>
<feature type="compositionally biased region" description="Low complexity" evidence="1">
    <location>
        <begin position="129"/>
        <end position="138"/>
    </location>
</feature>
<keyword evidence="2" id="KW-0472">Membrane</keyword>
<evidence type="ECO:0000313" key="3">
    <source>
        <dbReference type="EMBL" id="MBM7693510.1"/>
    </source>
</evidence>
<dbReference type="RefSeq" id="WP_204544283.1">
    <property type="nucleotide sequence ID" value="NZ_JAFBFI010000013.1"/>
</dbReference>
<organism evidence="3 4">
    <name type="scientific">Peribacillus deserti</name>
    <dbReference type="NCBI Taxonomy" id="673318"/>
    <lineage>
        <taxon>Bacteria</taxon>
        <taxon>Bacillati</taxon>
        <taxon>Bacillota</taxon>
        <taxon>Bacilli</taxon>
        <taxon>Bacillales</taxon>
        <taxon>Bacillaceae</taxon>
        <taxon>Peribacillus</taxon>
    </lineage>
</organism>
<gene>
    <name evidence="3" type="ORF">JOC77_002950</name>
</gene>
<feature type="region of interest" description="Disordered" evidence="1">
    <location>
        <begin position="116"/>
        <end position="148"/>
    </location>
</feature>
<keyword evidence="4" id="KW-1185">Reference proteome</keyword>
<feature type="compositionally biased region" description="Basic and acidic residues" evidence="1">
    <location>
        <begin position="139"/>
        <end position="148"/>
    </location>
</feature>
<feature type="region of interest" description="Disordered" evidence="1">
    <location>
        <begin position="1"/>
        <end position="39"/>
    </location>
</feature>
<evidence type="ECO:0000256" key="2">
    <source>
        <dbReference type="SAM" id="Phobius"/>
    </source>
</evidence>
<evidence type="ECO:0000256" key="1">
    <source>
        <dbReference type="SAM" id="MobiDB-lite"/>
    </source>
</evidence>
<name>A0ABS2QKH9_9BACI</name>
<protein>
    <submittedName>
        <fullName evidence="3">Gas vesicle protein</fullName>
    </submittedName>
</protein>
<dbReference type="EMBL" id="JAFBFI010000013">
    <property type="protein sequence ID" value="MBM7693510.1"/>
    <property type="molecule type" value="Genomic_DNA"/>
</dbReference>